<dbReference type="SUPFAM" id="SSF49785">
    <property type="entry name" value="Galactose-binding domain-like"/>
    <property type="match status" value="1"/>
</dbReference>
<dbReference type="Gene3D" id="3.20.20.80">
    <property type="entry name" value="Glycosidases"/>
    <property type="match status" value="1"/>
</dbReference>
<feature type="domain" description="Glycosyl hydrolases family 2 sugar binding" evidence="6">
    <location>
        <begin position="47"/>
        <end position="147"/>
    </location>
</feature>
<keyword evidence="2" id="KW-0378">Hydrolase</keyword>
<dbReference type="AlphaFoldDB" id="A0A927F442"/>
<dbReference type="Pfam" id="PF02837">
    <property type="entry name" value="Glyco_hydro_2_N"/>
    <property type="match status" value="1"/>
</dbReference>
<organism evidence="8 9">
    <name type="scientific">Pelagicoccus enzymogenes</name>
    <dbReference type="NCBI Taxonomy" id="2773457"/>
    <lineage>
        <taxon>Bacteria</taxon>
        <taxon>Pseudomonadati</taxon>
        <taxon>Verrucomicrobiota</taxon>
        <taxon>Opitutia</taxon>
        <taxon>Puniceicoccales</taxon>
        <taxon>Pelagicoccaceae</taxon>
        <taxon>Pelagicoccus</taxon>
    </lineage>
</organism>
<evidence type="ECO:0000256" key="2">
    <source>
        <dbReference type="ARBA" id="ARBA00022801"/>
    </source>
</evidence>
<dbReference type="InterPro" id="IPR013783">
    <property type="entry name" value="Ig-like_fold"/>
</dbReference>
<proteinExistence type="inferred from homology"/>
<dbReference type="Gene3D" id="2.60.40.10">
    <property type="entry name" value="Immunoglobulins"/>
    <property type="match status" value="3"/>
</dbReference>
<feature type="domain" description="Glycoside hydrolase family 2 immunoglobulin-like beta-sandwich" evidence="4">
    <location>
        <begin position="167"/>
        <end position="273"/>
    </location>
</feature>
<evidence type="ECO:0000313" key="8">
    <source>
        <dbReference type="EMBL" id="MBD5778067.1"/>
    </source>
</evidence>
<dbReference type="InterPro" id="IPR036156">
    <property type="entry name" value="Beta-gal/glucu_dom_sf"/>
</dbReference>
<evidence type="ECO:0000259" key="7">
    <source>
        <dbReference type="Pfam" id="PF16355"/>
    </source>
</evidence>
<gene>
    <name evidence="8" type="ORF">IEN85_00975</name>
</gene>
<dbReference type="RefSeq" id="WP_191615193.1">
    <property type="nucleotide sequence ID" value="NZ_JACYFG010000002.1"/>
</dbReference>
<name>A0A927F442_9BACT</name>
<dbReference type="InterPro" id="IPR051913">
    <property type="entry name" value="GH2_Domain-Containing"/>
</dbReference>
<accession>A0A927F442</accession>
<dbReference type="SUPFAM" id="SSF49303">
    <property type="entry name" value="beta-Galactosidase/glucuronidase domain"/>
    <property type="match status" value="1"/>
</dbReference>
<dbReference type="InterPro" id="IPR006102">
    <property type="entry name" value="Ig-like_GH2"/>
</dbReference>
<keyword evidence="9" id="KW-1185">Reference proteome</keyword>
<dbReference type="InterPro" id="IPR006103">
    <property type="entry name" value="Glyco_hydro_2_cat"/>
</dbReference>
<protein>
    <submittedName>
        <fullName evidence="8">DUF4982 domain-containing protein</fullName>
    </submittedName>
</protein>
<sequence>MAIFRKRLIEGWSFRILDTEDLPISVCLPHNPFVSDLDGCDHWQGLCEYRRALKLDAIQEDAKYVLHFGAAMHTTAVAIDGERVGGHSGGYLPFEVDITQWVADGCEHVLTVVVDNTDNAEVPPGKPSDELDFCYYGGLYRHVELRVYPSIHITDPVSASVVASGGIFVRTEKLNSEEATLAISVHVANGSNLNRPYCIRYRILDESKKIVASNTHESQVLVAYDDRTHVFSEVIRNPQLWDLDAPLLHTIVVEIVSPEGVLIHCVEERFGIRWIDVSRSEGLRLNGKRIRPLGTNRHQDYPRIGYALSDAAQYRDAKRIKEAGFDYVRLSHYPQSPAFLDACDELGLLVMNCIPGWQFLGGEAFREACFQNARDLVRRDRNHPCVIFWELSLNETEMDEAFMSELMRIGHEEFPGDQMLVCGWIDRFDVFIHSRQHGKIHTWQNGDKALVVAEYGDWEFYASNEGFDQKTGAGLLADWSNSRAFRSEGERRLRRQAHNHIVALNDTLSSPAVTDGLWSMFDYPRGYSPTRAACGVMDIHRLPKYSYFFFRSQRSPDQVSDRWKGGPMVYIASRWVENSILDVLVFSNCQQVSLTVNGKMHGPLVPSLTLNNQHLRYPPFLFQLDRFERGTLEATGLIDGIAVARHCIATPGTPARLTLQISDEGIFGNPHEADVLLAHARLVDQAGNICKMATNEVAFEIVGGARIVGPENVLCESGVASIVLHRSPGCDRFTLVATCEGIGATSFEYCIGGTMVGSSERPEAPKPLG</sequence>
<comment type="similarity">
    <text evidence="1">Belongs to the glycosyl hydrolase 2 family.</text>
</comment>
<evidence type="ECO:0000256" key="3">
    <source>
        <dbReference type="ARBA" id="ARBA00023295"/>
    </source>
</evidence>
<dbReference type="InterPro" id="IPR017853">
    <property type="entry name" value="GH"/>
</dbReference>
<comment type="caution">
    <text evidence="8">The sequence shown here is derived from an EMBL/GenBank/DDBJ whole genome shotgun (WGS) entry which is preliminary data.</text>
</comment>
<dbReference type="Pfam" id="PF02836">
    <property type="entry name" value="Glyco_hydro_2_C"/>
    <property type="match status" value="1"/>
</dbReference>
<dbReference type="Pfam" id="PF16355">
    <property type="entry name" value="DUF4982"/>
    <property type="match status" value="1"/>
</dbReference>
<dbReference type="InterPro" id="IPR006101">
    <property type="entry name" value="Glyco_hydro_2"/>
</dbReference>
<feature type="domain" description="Glycoside hydrolase family 2 catalytic" evidence="5">
    <location>
        <begin position="281"/>
        <end position="399"/>
    </location>
</feature>
<evidence type="ECO:0000259" key="5">
    <source>
        <dbReference type="Pfam" id="PF02836"/>
    </source>
</evidence>
<dbReference type="InterPro" id="IPR008979">
    <property type="entry name" value="Galactose-bd-like_sf"/>
</dbReference>
<dbReference type="SUPFAM" id="SSF51445">
    <property type="entry name" value="(Trans)glycosidases"/>
    <property type="match status" value="1"/>
</dbReference>
<dbReference type="InterPro" id="IPR006104">
    <property type="entry name" value="Glyco_hydro_2_N"/>
</dbReference>
<evidence type="ECO:0000259" key="6">
    <source>
        <dbReference type="Pfam" id="PF02837"/>
    </source>
</evidence>
<dbReference type="PRINTS" id="PR00132">
    <property type="entry name" value="GLHYDRLASE2"/>
</dbReference>
<dbReference type="EMBL" id="JACYFG010000002">
    <property type="protein sequence ID" value="MBD5778067.1"/>
    <property type="molecule type" value="Genomic_DNA"/>
</dbReference>
<reference evidence="8" key="1">
    <citation type="submission" date="2020-09" db="EMBL/GenBank/DDBJ databases">
        <title>Pelagicoccus enzymogenes sp. nov. with an EPS production, isolated from marine sediment.</title>
        <authorList>
            <person name="Feng X."/>
        </authorList>
    </citation>
    <scope>NUCLEOTIDE SEQUENCE</scope>
    <source>
        <strain evidence="8">NFK12</strain>
    </source>
</reference>
<dbReference type="Gene3D" id="2.60.120.260">
    <property type="entry name" value="Galactose-binding domain-like"/>
    <property type="match status" value="1"/>
</dbReference>
<dbReference type="GO" id="GO:0005975">
    <property type="term" value="P:carbohydrate metabolic process"/>
    <property type="evidence" value="ECO:0007669"/>
    <property type="project" value="InterPro"/>
</dbReference>
<dbReference type="PANTHER" id="PTHR42732:SF1">
    <property type="entry name" value="BETA-MANNOSIDASE"/>
    <property type="match status" value="1"/>
</dbReference>
<dbReference type="Proteomes" id="UP000622317">
    <property type="component" value="Unassembled WGS sequence"/>
</dbReference>
<dbReference type="InterPro" id="IPR032311">
    <property type="entry name" value="DUF4982"/>
</dbReference>
<dbReference type="Pfam" id="PF00703">
    <property type="entry name" value="Glyco_hydro_2"/>
    <property type="match status" value="1"/>
</dbReference>
<evidence type="ECO:0000313" key="9">
    <source>
        <dbReference type="Proteomes" id="UP000622317"/>
    </source>
</evidence>
<evidence type="ECO:0000259" key="4">
    <source>
        <dbReference type="Pfam" id="PF00703"/>
    </source>
</evidence>
<evidence type="ECO:0000256" key="1">
    <source>
        <dbReference type="ARBA" id="ARBA00007401"/>
    </source>
</evidence>
<dbReference type="GO" id="GO:0004553">
    <property type="term" value="F:hydrolase activity, hydrolyzing O-glycosyl compounds"/>
    <property type="evidence" value="ECO:0007669"/>
    <property type="project" value="InterPro"/>
</dbReference>
<feature type="domain" description="DUF4982" evidence="7">
    <location>
        <begin position="580"/>
        <end position="644"/>
    </location>
</feature>
<keyword evidence="3" id="KW-0326">Glycosidase</keyword>
<dbReference type="PANTHER" id="PTHR42732">
    <property type="entry name" value="BETA-GALACTOSIDASE"/>
    <property type="match status" value="1"/>
</dbReference>